<comment type="subcellular location">
    <subcellularLocation>
        <location evidence="2">Cell membrane</location>
        <topology evidence="2">Multi-pass membrane protein</topology>
    </subcellularLocation>
</comment>
<keyword evidence="21" id="KW-1185">Reference proteome</keyword>
<accession>F0F057</accession>
<evidence type="ECO:0000256" key="12">
    <source>
        <dbReference type="ARBA" id="ARBA00022695"/>
    </source>
</evidence>
<comment type="catalytic activity">
    <reaction evidence="1 18">
        <text>a 1,2-diacyl-sn-glycero-3-phosphate + CTP + H(+) = a CDP-1,2-diacyl-sn-glycerol + diphosphate</text>
        <dbReference type="Rhea" id="RHEA:16229"/>
        <dbReference type="ChEBI" id="CHEBI:15378"/>
        <dbReference type="ChEBI" id="CHEBI:33019"/>
        <dbReference type="ChEBI" id="CHEBI:37563"/>
        <dbReference type="ChEBI" id="CHEBI:58332"/>
        <dbReference type="ChEBI" id="CHEBI:58608"/>
        <dbReference type="EC" id="2.7.7.41"/>
    </reaction>
</comment>
<feature type="transmembrane region" description="Helical" evidence="19">
    <location>
        <begin position="107"/>
        <end position="125"/>
    </location>
</feature>
<dbReference type="PANTHER" id="PTHR46382:SF1">
    <property type="entry name" value="PHOSPHATIDATE CYTIDYLYLTRANSFERASE"/>
    <property type="match status" value="1"/>
</dbReference>
<evidence type="ECO:0000256" key="5">
    <source>
        <dbReference type="ARBA" id="ARBA00010185"/>
    </source>
</evidence>
<feature type="transmembrane region" description="Helical" evidence="19">
    <location>
        <begin position="78"/>
        <end position="95"/>
    </location>
</feature>
<evidence type="ECO:0000256" key="3">
    <source>
        <dbReference type="ARBA" id="ARBA00005119"/>
    </source>
</evidence>
<evidence type="ECO:0000313" key="20">
    <source>
        <dbReference type="EMBL" id="EGC17091.1"/>
    </source>
</evidence>
<dbReference type="HOGENOM" id="CLU_037294_1_2_4"/>
<keyword evidence="8" id="KW-1003">Cell membrane</keyword>
<evidence type="ECO:0000256" key="2">
    <source>
        <dbReference type="ARBA" id="ARBA00004651"/>
    </source>
</evidence>
<evidence type="ECO:0000256" key="15">
    <source>
        <dbReference type="ARBA" id="ARBA00023136"/>
    </source>
</evidence>
<evidence type="ECO:0000256" key="17">
    <source>
        <dbReference type="ARBA" id="ARBA00023264"/>
    </source>
</evidence>
<feature type="transmembrane region" description="Helical" evidence="19">
    <location>
        <begin position="131"/>
        <end position="150"/>
    </location>
</feature>
<comment type="caution">
    <text evidence="20">The sequence shown here is derived from an EMBL/GenBank/DDBJ whole genome shotgun (WGS) entry which is preliminary data.</text>
</comment>
<gene>
    <name evidence="20" type="primary">cdsA</name>
    <name evidence="20" type="ORF">HMPREF9098_1491</name>
</gene>
<dbReference type="UniPathway" id="UPA00557">
    <property type="reaction ID" value="UER00614"/>
</dbReference>
<evidence type="ECO:0000313" key="21">
    <source>
        <dbReference type="Proteomes" id="UP000004088"/>
    </source>
</evidence>
<keyword evidence="14" id="KW-0443">Lipid metabolism</keyword>
<dbReference type="Proteomes" id="UP000004088">
    <property type="component" value="Unassembled WGS sequence"/>
</dbReference>
<keyword evidence="16" id="KW-0594">Phospholipid biosynthesis</keyword>
<dbReference type="Pfam" id="PF01148">
    <property type="entry name" value="CTP_transf_1"/>
    <property type="match status" value="1"/>
</dbReference>
<sequence length="263" mass="28361">MLKQRILTALVLIPLMLLMLFAAGSGLWAAFCGLMVLLALWEYGRMAGIAQTQQVPYLVGTALFLWLAYLGGWQLPPLAWAAVAAFWLLVMPAWLSGKWRVSANARGWAVGWLLMLPLWFALVHLRQTQGAGSLLALMAVVWIADTAAYFAGRTFGKHRLAPVLSPKKSWEGAVGGMAAVLVYALWARHMGWLFQESGVAATLAAACILTWVSIGGDLLESWLKRAAGIKDSSNLLPGHGGVFDRIDSLIAAVCVYAAVLALA</sequence>
<comment type="similarity">
    <text evidence="5 18">Belongs to the CDS family.</text>
</comment>
<dbReference type="RefSeq" id="WP_003783168.1">
    <property type="nucleotide sequence ID" value="NZ_GL870929.1"/>
</dbReference>
<evidence type="ECO:0000256" key="18">
    <source>
        <dbReference type="RuleBase" id="RU003938"/>
    </source>
</evidence>
<keyword evidence="13 19" id="KW-1133">Transmembrane helix</keyword>
<organism evidence="20 21">
    <name type="scientific">Kingella denitrificans ATCC 33394</name>
    <dbReference type="NCBI Taxonomy" id="888741"/>
    <lineage>
        <taxon>Bacteria</taxon>
        <taxon>Pseudomonadati</taxon>
        <taxon>Pseudomonadota</taxon>
        <taxon>Betaproteobacteria</taxon>
        <taxon>Neisseriales</taxon>
        <taxon>Neisseriaceae</taxon>
        <taxon>Kingella</taxon>
    </lineage>
</organism>
<protein>
    <recommendedName>
        <fullName evidence="7 18">Phosphatidate cytidylyltransferase</fullName>
        <ecNumber evidence="6 18">2.7.7.41</ecNumber>
    </recommendedName>
</protein>
<evidence type="ECO:0000256" key="6">
    <source>
        <dbReference type="ARBA" id="ARBA00012487"/>
    </source>
</evidence>
<evidence type="ECO:0000256" key="19">
    <source>
        <dbReference type="SAM" id="Phobius"/>
    </source>
</evidence>
<keyword evidence="9" id="KW-0444">Lipid biosynthesis</keyword>
<dbReference type="EC" id="2.7.7.41" evidence="6 18"/>
<reference evidence="20 21" key="1">
    <citation type="submission" date="2011-01" db="EMBL/GenBank/DDBJ databases">
        <authorList>
            <person name="Muzny D."/>
            <person name="Qin X."/>
            <person name="Deng J."/>
            <person name="Jiang H."/>
            <person name="Liu Y."/>
            <person name="Qu J."/>
            <person name="Song X.-Z."/>
            <person name="Zhang L."/>
            <person name="Thornton R."/>
            <person name="Coyle M."/>
            <person name="Francisco L."/>
            <person name="Jackson L."/>
            <person name="Javaid M."/>
            <person name="Korchina V."/>
            <person name="Kovar C."/>
            <person name="Mata R."/>
            <person name="Mathew T."/>
            <person name="Ngo R."/>
            <person name="Nguyen L."/>
            <person name="Nguyen N."/>
            <person name="Okwuonu G."/>
            <person name="Ongeri F."/>
            <person name="Pham C."/>
            <person name="Simmons D."/>
            <person name="Wilczek-Boney K."/>
            <person name="Hale W."/>
            <person name="Jakkamsetti A."/>
            <person name="Pham P."/>
            <person name="Ruth R."/>
            <person name="San Lucas F."/>
            <person name="Warren J."/>
            <person name="Zhang J."/>
            <person name="Zhao Z."/>
            <person name="Zhou C."/>
            <person name="Zhu D."/>
            <person name="Lee S."/>
            <person name="Bess C."/>
            <person name="Blankenburg K."/>
            <person name="Forbes L."/>
            <person name="Fu Q."/>
            <person name="Gubbala S."/>
            <person name="Hirani K."/>
            <person name="Jayaseelan J.C."/>
            <person name="Lara F."/>
            <person name="Munidasa M."/>
            <person name="Palculict T."/>
            <person name="Patil S."/>
            <person name="Pu L.-L."/>
            <person name="Saada N."/>
            <person name="Tang L."/>
            <person name="Weissenberger G."/>
            <person name="Zhu Y."/>
            <person name="Hemphill L."/>
            <person name="Shang Y."/>
            <person name="Youmans B."/>
            <person name="Ayvaz T."/>
            <person name="Ross M."/>
            <person name="Santibanez J."/>
            <person name="Aqrawi P."/>
            <person name="Gross S."/>
            <person name="Joshi V."/>
            <person name="Fowler G."/>
            <person name="Nazareth L."/>
            <person name="Reid J."/>
            <person name="Worley K."/>
            <person name="Petrosino J."/>
            <person name="Highlander S."/>
            <person name="Gibbs R."/>
        </authorList>
    </citation>
    <scope>NUCLEOTIDE SEQUENCE [LARGE SCALE GENOMIC DNA]</scope>
    <source>
        <strain evidence="20 21">ATCC 33394</strain>
    </source>
</reference>
<evidence type="ECO:0000256" key="7">
    <source>
        <dbReference type="ARBA" id="ARBA00019373"/>
    </source>
</evidence>
<dbReference type="PANTHER" id="PTHR46382">
    <property type="entry name" value="PHOSPHATIDATE CYTIDYLYLTRANSFERASE"/>
    <property type="match status" value="1"/>
</dbReference>
<evidence type="ECO:0000256" key="16">
    <source>
        <dbReference type="ARBA" id="ARBA00023209"/>
    </source>
</evidence>
<keyword evidence="12 18" id="KW-0548">Nucleotidyltransferase</keyword>
<evidence type="ECO:0000256" key="14">
    <source>
        <dbReference type="ARBA" id="ARBA00023098"/>
    </source>
</evidence>
<evidence type="ECO:0000256" key="11">
    <source>
        <dbReference type="ARBA" id="ARBA00022692"/>
    </source>
</evidence>
<feature type="transmembrane region" description="Helical" evidence="19">
    <location>
        <begin position="170"/>
        <end position="187"/>
    </location>
</feature>
<keyword evidence="11 18" id="KW-0812">Transmembrane</keyword>
<evidence type="ECO:0000256" key="8">
    <source>
        <dbReference type="ARBA" id="ARBA00022475"/>
    </source>
</evidence>
<keyword evidence="15 19" id="KW-0472">Membrane</keyword>
<evidence type="ECO:0000256" key="10">
    <source>
        <dbReference type="ARBA" id="ARBA00022679"/>
    </source>
</evidence>
<dbReference type="InterPro" id="IPR000374">
    <property type="entry name" value="PC_trans"/>
</dbReference>
<dbReference type="GO" id="GO:0016024">
    <property type="term" value="P:CDP-diacylglycerol biosynthetic process"/>
    <property type="evidence" value="ECO:0007669"/>
    <property type="project" value="UniProtKB-UniPathway"/>
</dbReference>
<name>F0F057_9NEIS</name>
<comment type="pathway">
    <text evidence="3 18">Phospholipid metabolism; CDP-diacylglycerol biosynthesis; CDP-diacylglycerol from sn-glycerol 3-phosphate: step 3/3.</text>
</comment>
<dbReference type="GO" id="GO:0005886">
    <property type="term" value="C:plasma membrane"/>
    <property type="evidence" value="ECO:0007669"/>
    <property type="project" value="UniProtKB-SubCell"/>
</dbReference>
<evidence type="ECO:0000256" key="13">
    <source>
        <dbReference type="ARBA" id="ARBA00022989"/>
    </source>
</evidence>
<feature type="transmembrane region" description="Helical" evidence="19">
    <location>
        <begin position="12"/>
        <end position="43"/>
    </location>
</feature>
<feature type="transmembrane region" description="Helical" evidence="19">
    <location>
        <begin position="199"/>
        <end position="219"/>
    </location>
</feature>
<comment type="pathway">
    <text evidence="4">Lipid metabolism.</text>
</comment>
<proteinExistence type="inferred from homology"/>
<dbReference type="STRING" id="888741.HMPREF9098_1491"/>
<dbReference type="AlphaFoldDB" id="F0F057"/>
<evidence type="ECO:0000256" key="1">
    <source>
        <dbReference type="ARBA" id="ARBA00001698"/>
    </source>
</evidence>
<keyword evidence="17" id="KW-1208">Phospholipid metabolism</keyword>
<feature type="transmembrane region" description="Helical" evidence="19">
    <location>
        <begin position="55"/>
        <end position="72"/>
    </location>
</feature>
<dbReference type="GO" id="GO:0004605">
    <property type="term" value="F:phosphatidate cytidylyltransferase activity"/>
    <property type="evidence" value="ECO:0007669"/>
    <property type="project" value="UniProtKB-EC"/>
</dbReference>
<dbReference type="PROSITE" id="PS01315">
    <property type="entry name" value="CDS"/>
    <property type="match status" value="1"/>
</dbReference>
<evidence type="ECO:0000256" key="4">
    <source>
        <dbReference type="ARBA" id="ARBA00005189"/>
    </source>
</evidence>
<keyword evidence="10 18" id="KW-0808">Transferase</keyword>
<evidence type="ECO:0000256" key="9">
    <source>
        <dbReference type="ARBA" id="ARBA00022516"/>
    </source>
</evidence>
<dbReference type="EMBL" id="AEWV01000023">
    <property type="protein sequence ID" value="EGC17091.1"/>
    <property type="molecule type" value="Genomic_DNA"/>
</dbReference>